<dbReference type="OMA" id="HYHGGRT"/>
<dbReference type="PANTHER" id="PTHR22937:SF65">
    <property type="entry name" value="E3 UBIQUITIN-PROTEIN LIGASE ARK2C"/>
    <property type="match status" value="1"/>
</dbReference>
<evidence type="ECO:0000256" key="5">
    <source>
        <dbReference type="ARBA" id="ARBA00022771"/>
    </source>
</evidence>
<keyword evidence="4" id="KW-0479">Metal-binding</keyword>
<dbReference type="GO" id="GO:0061630">
    <property type="term" value="F:ubiquitin protein ligase activity"/>
    <property type="evidence" value="ECO:0007669"/>
    <property type="project" value="UniProtKB-EC"/>
</dbReference>
<reference evidence="12" key="1">
    <citation type="journal article" date="2017" name="Nat. Commun.">
        <title>The asparagus genome sheds light on the origin and evolution of a young Y chromosome.</title>
        <authorList>
            <person name="Harkess A."/>
            <person name="Zhou J."/>
            <person name="Xu C."/>
            <person name="Bowers J.E."/>
            <person name="Van der Hulst R."/>
            <person name="Ayyampalayam S."/>
            <person name="Mercati F."/>
            <person name="Riccardi P."/>
            <person name="McKain M.R."/>
            <person name="Kakrana A."/>
            <person name="Tang H."/>
            <person name="Ray J."/>
            <person name="Groenendijk J."/>
            <person name="Arikit S."/>
            <person name="Mathioni S.M."/>
            <person name="Nakano M."/>
            <person name="Shan H."/>
            <person name="Telgmann-Rauber A."/>
            <person name="Kanno A."/>
            <person name="Yue Z."/>
            <person name="Chen H."/>
            <person name="Li W."/>
            <person name="Chen Y."/>
            <person name="Xu X."/>
            <person name="Zhang Y."/>
            <person name="Luo S."/>
            <person name="Chen H."/>
            <person name="Gao J."/>
            <person name="Mao Z."/>
            <person name="Pires J.C."/>
            <person name="Luo M."/>
            <person name="Kudrna D."/>
            <person name="Wing R.A."/>
            <person name="Meyers B.C."/>
            <person name="Yi K."/>
            <person name="Kong H."/>
            <person name="Lavrijsen P."/>
            <person name="Sunseri F."/>
            <person name="Falavigna A."/>
            <person name="Ye Y."/>
            <person name="Leebens-Mack J.H."/>
            <person name="Chen G."/>
        </authorList>
    </citation>
    <scope>NUCLEOTIDE SEQUENCE [LARGE SCALE GENOMIC DNA]</scope>
    <source>
        <strain evidence="12">cv. DH0086</strain>
    </source>
</reference>
<sequence length="514" mass="57524">MILCSFEEWKQLAMSQRNFFNASQFPTRDPDQVWSHHHSDSHMRLGNASFVLPADGAASTTMLRPNDYPSSSFSNYTSNPELLHDPYPHPSFAASSSRFPPDQVQYFPPPCFSHHGSSMVNPQMEIGRSAFKRKHPTMPSTLTGENTSGYYSTGSSSNLHISSSHLLPKPAMRPQYWPQDPTNITHGYSAIDDSQRNVRSRHNQHPVHVEINPSVAYSSTNMPHHFHGAGDLPGVTMEGQMSHVQMPIAPQGRPSDPGFNHETYPYVAAPSIVNNAVGSNGVFHPNLTQNRNTISSTADGSNGYNQRSNPYRPSLSYTPVGFASTVEESGPSAMESVASSRFSRPLSITGRSGYRNARTRSSYNRSQSSYDYDSSRSRWLPEGAVVMDRSAFYDSRNWFDQHRDMRLDIDNMSYEELLALEERIGNVSTGLSKETISGCLQEMIHCSSDQMKDDDEEEKCAICLENYDDQDELGRLSCRHDFHASCIKNWLLIKNACPICKAAAFIDSPKEKQI</sequence>
<feature type="compositionally biased region" description="Polar residues" evidence="9">
    <location>
        <begin position="286"/>
        <end position="313"/>
    </location>
</feature>
<evidence type="ECO:0000256" key="1">
    <source>
        <dbReference type="ARBA" id="ARBA00000900"/>
    </source>
</evidence>
<dbReference type="Gene3D" id="3.30.40.10">
    <property type="entry name" value="Zinc/RING finger domain, C3HC4 (zinc finger)"/>
    <property type="match status" value="1"/>
</dbReference>
<evidence type="ECO:0000256" key="6">
    <source>
        <dbReference type="ARBA" id="ARBA00022786"/>
    </source>
</evidence>
<dbReference type="EC" id="2.3.2.27" evidence="2"/>
<gene>
    <name evidence="11" type="ORF">A4U43_C07F6960</name>
</gene>
<dbReference type="InterPro" id="IPR045191">
    <property type="entry name" value="MBR1/2-like"/>
</dbReference>
<comment type="catalytic activity">
    <reaction evidence="1">
        <text>S-ubiquitinyl-[E2 ubiquitin-conjugating enzyme]-L-cysteine + [acceptor protein]-L-lysine = [E2 ubiquitin-conjugating enzyme]-L-cysteine + N(6)-ubiquitinyl-[acceptor protein]-L-lysine.</text>
        <dbReference type="EC" id="2.3.2.27"/>
    </reaction>
</comment>
<dbReference type="PROSITE" id="PS50089">
    <property type="entry name" value="ZF_RING_2"/>
    <property type="match status" value="1"/>
</dbReference>
<accession>A0A5P1EDA4</accession>
<dbReference type="InterPro" id="IPR001841">
    <property type="entry name" value="Znf_RING"/>
</dbReference>
<keyword evidence="7" id="KW-0862">Zinc</keyword>
<evidence type="ECO:0000313" key="12">
    <source>
        <dbReference type="Proteomes" id="UP000243459"/>
    </source>
</evidence>
<feature type="region of interest" description="Disordered" evidence="9">
    <location>
        <begin position="348"/>
        <end position="368"/>
    </location>
</feature>
<keyword evidence="6" id="KW-0833">Ubl conjugation pathway</keyword>
<evidence type="ECO:0000256" key="9">
    <source>
        <dbReference type="SAM" id="MobiDB-lite"/>
    </source>
</evidence>
<dbReference type="OrthoDB" id="8062037at2759"/>
<feature type="domain" description="RING-type" evidence="10">
    <location>
        <begin position="460"/>
        <end position="501"/>
    </location>
</feature>
<dbReference type="Pfam" id="PF13639">
    <property type="entry name" value="zf-RING_2"/>
    <property type="match status" value="1"/>
</dbReference>
<dbReference type="EMBL" id="CM007387">
    <property type="protein sequence ID" value="ONK62691.1"/>
    <property type="molecule type" value="Genomic_DNA"/>
</dbReference>
<dbReference type="InterPro" id="IPR013083">
    <property type="entry name" value="Znf_RING/FYVE/PHD"/>
</dbReference>
<evidence type="ECO:0000256" key="3">
    <source>
        <dbReference type="ARBA" id="ARBA00022679"/>
    </source>
</evidence>
<dbReference type="SMART" id="SM00184">
    <property type="entry name" value="RING"/>
    <property type="match status" value="1"/>
</dbReference>
<dbReference type="GO" id="GO:0008270">
    <property type="term" value="F:zinc ion binding"/>
    <property type="evidence" value="ECO:0007669"/>
    <property type="project" value="UniProtKB-KW"/>
</dbReference>
<dbReference type="PANTHER" id="PTHR22937">
    <property type="entry name" value="E3 UBIQUITIN-PROTEIN LIGASE RNF165"/>
    <property type="match status" value="1"/>
</dbReference>
<dbReference type="CDD" id="cd16469">
    <property type="entry name" value="RING-H2_RNF24-like"/>
    <property type="match status" value="1"/>
</dbReference>
<evidence type="ECO:0000256" key="8">
    <source>
        <dbReference type="PROSITE-ProRule" id="PRU00175"/>
    </source>
</evidence>
<evidence type="ECO:0000256" key="2">
    <source>
        <dbReference type="ARBA" id="ARBA00012483"/>
    </source>
</evidence>
<evidence type="ECO:0000256" key="7">
    <source>
        <dbReference type="ARBA" id="ARBA00022833"/>
    </source>
</evidence>
<proteinExistence type="predicted"/>
<dbReference type="AlphaFoldDB" id="A0A5P1EDA4"/>
<protein>
    <recommendedName>
        <fullName evidence="2">RING-type E3 ubiquitin transferase</fullName>
        <ecNumber evidence="2">2.3.2.27</ecNumber>
    </recommendedName>
</protein>
<evidence type="ECO:0000259" key="10">
    <source>
        <dbReference type="PROSITE" id="PS50089"/>
    </source>
</evidence>
<keyword evidence="12" id="KW-1185">Reference proteome</keyword>
<evidence type="ECO:0000256" key="4">
    <source>
        <dbReference type="ARBA" id="ARBA00022723"/>
    </source>
</evidence>
<feature type="region of interest" description="Disordered" evidence="9">
    <location>
        <begin position="283"/>
        <end position="313"/>
    </location>
</feature>
<name>A0A5P1EDA4_ASPOF</name>
<feature type="compositionally biased region" description="Low complexity" evidence="9">
    <location>
        <begin position="359"/>
        <end position="368"/>
    </location>
</feature>
<keyword evidence="3" id="KW-0808">Transferase</keyword>
<keyword evidence="5 8" id="KW-0863">Zinc-finger</keyword>
<evidence type="ECO:0000313" key="11">
    <source>
        <dbReference type="EMBL" id="ONK62691.1"/>
    </source>
</evidence>
<organism evidence="11 12">
    <name type="scientific">Asparagus officinalis</name>
    <name type="common">Garden asparagus</name>
    <dbReference type="NCBI Taxonomy" id="4686"/>
    <lineage>
        <taxon>Eukaryota</taxon>
        <taxon>Viridiplantae</taxon>
        <taxon>Streptophyta</taxon>
        <taxon>Embryophyta</taxon>
        <taxon>Tracheophyta</taxon>
        <taxon>Spermatophyta</taxon>
        <taxon>Magnoliopsida</taxon>
        <taxon>Liliopsida</taxon>
        <taxon>Asparagales</taxon>
        <taxon>Asparagaceae</taxon>
        <taxon>Asparagoideae</taxon>
        <taxon>Asparagus</taxon>
    </lineage>
</organism>
<dbReference type="Gramene" id="ONK62691">
    <property type="protein sequence ID" value="ONK62691"/>
    <property type="gene ID" value="A4U43_C07F6960"/>
</dbReference>
<dbReference type="Proteomes" id="UP000243459">
    <property type="component" value="Chromosome 7"/>
</dbReference>
<dbReference type="SUPFAM" id="SSF57850">
    <property type="entry name" value="RING/U-box"/>
    <property type="match status" value="1"/>
</dbReference>